<sequence length="322" mass="36711">MPSTAATANTVSRWLNYLVALPMVILGTFGAILTIIIFTRRNSFLRNPTVQYLLAGAVMTALHLPSVYLQGILVDGFGLGIYNTNIIVCREHRYLFYSTTVATISFPCWAAFDQYVSTSREATVRRRWSSIRMTRFVIVGTIIFWSIVYMPIIFIVSIASGSCAFIDSPLSRLNDYFVTPVAYTIAPLTVVIICMRGIIRNLQSNRVHNHNNNLKIQVRRMLIPQLIILSISGVPFGLYSIYTQATSKAQKDASRLAIEHLFLQIIRLFYHLNFVCSFYTYFYRSKEMRKVLKRLIYGLIRRNQIEPADVSLANTFSLNTVV</sequence>
<dbReference type="GO" id="GO:0004930">
    <property type="term" value="F:G protein-coupled receptor activity"/>
    <property type="evidence" value="ECO:0007669"/>
    <property type="project" value="UniProtKB-KW"/>
</dbReference>
<dbReference type="PROSITE" id="PS50262">
    <property type="entry name" value="G_PROTEIN_RECEP_F1_2"/>
    <property type="match status" value="1"/>
</dbReference>
<keyword evidence="5 8" id="KW-0472">Membrane</keyword>
<evidence type="ECO:0000313" key="12">
    <source>
        <dbReference type="EMBL" id="CAF4057956.1"/>
    </source>
</evidence>
<evidence type="ECO:0000256" key="6">
    <source>
        <dbReference type="ARBA" id="ARBA00023170"/>
    </source>
</evidence>
<feature type="transmembrane region" description="Helical" evidence="8">
    <location>
        <begin position="50"/>
        <end position="74"/>
    </location>
</feature>
<dbReference type="EMBL" id="CAJNRF010010256">
    <property type="protein sequence ID" value="CAF2118868.1"/>
    <property type="molecule type" value="Genomic_DNA"/>
</dbReference>
<feature type="domain" description="G-protein coupled receptors family 1 profile" evidence="9">
    <location>
        <begin position="30"/>
        <end position="281"/>
    </location>
</feature>
<keyword evidence="14" id="KW-1185">Reference proteome</keyword>
<dbReference type="SUPFAM" id="SSF81321">
    <property type="entry name" value="Family A G protein-coupled receptor-like"/>
    <property type="match status" value="1"/>
</dbReference>
<feature type="transmembrane region" description="Helical" evidence="8">
    <location>
        <begin position="220"/>
        <end position="242"/>
    </location>
</feature>
<feature type="transmembrane region" description="Helical" evidence="8">
    <location>
        <begin position="94"/>
        <end position="112"/>
    </location>
</feature>
<feature type="transmembrane region" description="Helical" evidence="8">
    <location>
        <begin position="262"/>
        <end position="283"/>
    </location>
</feature>
<dbReference type="Proteomes" id="UP000663887">
    <property type="component" value="Unassembled WGS sequence"/>
</dbReference>
<feature type="transmembrane region" description="Helical" evidence="8">
    <location>
        <begin position="176"/>
        <end position="199"/>
    </location>
</feature>
<dbReference type="EMBL" id="CAJOBG010003337">
    <property type="protein sequence ID" value="CAF4057956.1"/>
    <property type="molecule type" value="Genomic_DNA"/>
</dbReference>
<protein>
    <recommendedName>
        <fullName evidence="9">G-protein coupled receptors family 1 profile domain-containing protein</fullName>
    </recommendedName>
</protein>
<evidence type="ECO:0000256" key="1">
    <source>
        <dbReference type="ARBA" id="ARBA00004141"/>
    </source>
</evidence>
<evidence type="ECO:0000313" key="11">
    <source>
        <dbReference type="EMBL" id="CAF2163522.1"/>
    </source>
</evidence>
<dbReference type="Proteomes" id="UP000663856">
    <property type="component" value="Unassembled WGS sequence"/>
</dbReference>
<accession>A0A816YNQ0</accession>
<evidence type="ECO:0000313" key="10">
    <source>
        <dbReference type="EMBL" id="CAF2118868.1"/>
    </source>
</evidence>
<organism evidence="11 15">
    <name type="scientific">Rotaria magnacalcarata</name>
    <dbReference type="NCBI Taxonomy" id="392030"/>
    <lineage>
        <taxon>Eukaryota</taxon>
        <taxon>Metazoa</taxon>
        <taxon>Spiralia</taxon>
        <taxon>Gnathifera</taxon>
        <taxon>Rotifera</taxon>
        <taxon>Eurotatoria</taxon>
        <taxon>Bdelloidea</taxon>
        <taxon>Philodinida</taxon>
        <taxon>Philodinidae</taxon>
        <taxon>Rotaria</taxon>
    </lineage>
</organism>
<keyword evidence="3 8" id="KW-1133">Transmembrane helix</keyword>
<keyword evidence="7" id="KW-0807">Transducer</keyword>
<evidence type="ECO:0000256" key="5">
    <source>
        <dbReference type="ARBA" id="ARBA00023136"/>
    </source>
</evidence>
<dbReference type="PANTHER" id="PTHR24243:SF230">
    <property type="entry name" value="G-PROTEIN COUPLED RECEPTORS FAMILY 1 PROFILE DOMAIN-CONTAINING PROTEIN"/>
    <property type="match status" value="1"/>
</dbReference>
<feature type="transmembrane region" description="Helical" evidence="8">
    <location>
        <begin position="133"/>
        <end position="156"/>
    </location>
</feature>
<evidence type="ECO:0000256" key="3">
    <source>
        <dbReference type="ARBA" id="ARBA00022989"/>
    </source>
</evidence>
<feature type="transmembrane region" description="Helical" evidence="8">
    <location>
        <begin position="14"/>
        <end position="38"/>
    </location>
</feature>
<comment type="subcellular location">
    <subcellularLocation>
        <location evidence="1">Membrane</location>
        <topology evidence="1">Multi-pass membrane protein</topology>
    </subcellularLocation>
</comment>
<dbReference type="Proteomes" id="UP000663842">
    <property type="component" value="Unassembled WGS sequence"/>
</dbReference>
<gene>
    <name evidence="12" type="ORF">OVN521_LOCUS18417</name>
    <name evidence="13" type="ORF">UXM345_LOCUS22151</name>
    <name evidence="10" type="ORF">WKI299_LOCUS23958</name>
    <name evidence="11" type="ORF">XDN619_LOCUS30694</name>
</gene>
<keyword evidence="4" id="KW-0297">G-protein coupled receptor</keyword>
<dbReference type="Proteomes" id="UP000663866">
    <property type="component" value="Unassembled WGS sequence"/>
</dbReference>
<evidence type="ECO:0000313" key="14">
    <source>
        <dbReference type="Proteomes" id="UP000663866"/>
    </source>
</evidence>
<evidence type="ECO:0000256" key="4">
    <source>
        <dbReference type="ARBA" id="ARBA00023040"/>
    </source>
</evidence>
<proteinExistence type="predicted"/>
<evidence type="ECO:0000259" key="9">
    <source>
        <dbReference type="PROSITE" id="PS50262"/>
    </source>
</evidence>
<dbReference type="PANTHER" id="PTHR24243">
    <property type="entry name" value="G-PROTEIN COUPLED RECEPTOR"/>
    <property type="match status" value="1"/>
</dbReference>
<comment type="caution">
    <text evidence="11">The sequence shown here is derived from an EMBL/GenBank/DDBJ whole genome shotgun (WGS) entry which is preliminary data.</text>
</comment>
<evidence type="ECO:0000256" key="2">
    <source>
        <dbReference type="ARBA" id="ARBA00022692"/>
    </source>
</evidence>
<evidence type="ECO:0000313" key="13">
    <source>
        <dbReference type="EMBL" id="CAF4099437.1"/>
    </source>
</evidence>
<keyword evidence="2 8" id="KW-0812">Transmembrane</keyword>
<dbReference type="EMBL" id="CAJNRG010015266">
    <property type="protein sequence ID" value="CAF2163522.1"/>
    <property type="molecule type" value="Genomic_DNA"/>
</dbReference>
<keyword evidence="6" id="KW-0675">Receptor</keyword>
<dbReference type="GO" id="GO:0005886">
    <property type="term" value="C:plasma membrane"/>
    <property type="evidence" value="ECO:0007669"/>
    <property type="project" value="TreeGrafter"/>
</dbReference>
<dbReference type="AlphaFoldDB" id="A0A816YNQ0"/>
<dbReference type="Gene3D" id="1.20.1070.10">
    <property type="entry name" value="Rhodopsin 7-helix transmembrane proteins"/>
    <property type="match status" value="1"/>
</dbReference>
<dbReference type="InterPro" id="IPR017452">
    <property type="entry name" value="GPCR_Rhodpsn_7TM"/>
</dbReference>
<dbReference type="EMBL" id="CAJOBF010003602">
    <property type="protein sequence ID" value="CAF4099437.1"/>
    <property type="molecule type" value="Genomic_DNA"/>
</dbReference>
<evidence type="ECO:0000313" key="15">
    <source>
        <dbReference type="Proteomes" id="UP000663887"/>
    </source>
</evidence>
<reference evidence="11" key="1">
    <citation type="submission" date="2021-02" db="EMBL/GenBank/DDBJ databases">
        <authorList>
            <person name="Nowell W R."/>
        </authorList>
    </citation>
    <scope>NUCLEOTIDE SEQUENCE</scope>
</reference>
<name>A0A816YNQ0_9BILA</name>
<evidence type="ECO:0000256" key="7">
    <source>
        <dbReference type="ARBA" id="ARBA00023224"/>
    </source>
</evidence>
<evidence type="ECO:0000256" key="8">
    <source>
        <dbReference type="SAM" id="Phobius"/>
    </source>
</evidence>